<dbReference type="Proteomes" id="UP000663825">
    <property type="component" value="Unassembled WGS sequence"/>
</dbReference>
<protein>
    <recommendedName>
        <fullName evidence="1">Integrase catalytic domain-containing protein</fullName>
    </recommendedName>
</protein>
<dbReference type="InterPro" id="IPR001584">
    <property type="entry name" value="Integrase_cat-core"/>
</dbReference>
<dbReference type="SUPFAM" id="SSF53098">
    <property type="entry name" value="Ribonuclease H-like"/>
    <property type="match status" value="1"/>
</dbReference>
<dbReference type="Proteomes" id="UP000663851">
    <property type="component" value="Unassembled WGS sequence"/>
</dbReference>
<dbReference type="EMBL" id="CAJOBR010004598">
    <property type="protein sequence ID" value="CAF4787937.1"/>
    <property type="molecule type" value="Genomic_DNA"/>
</dbReference>
<feature type="domain" description="Integrase catalytic" evidence="1">
    <location>
        <begin position="30"/>
        <end position="194"/>
    </location>
</feature>
<evidence type="ECO:0000313" key="4">
    <source>
        <dbReference type="EMBL" id="CAF3473642.1"/>
    </source>
</evidence>
<evidence type="ECO:0000313" key="11">
    <source>
        <dbReference type="Proteomes" id="UP000663873"/>
    </source>
</evidence>
<name>A0A818XV89_9BILA</name>
<evidence type="ECO:0000313" key="6">
    <source>
        <dbReference type="EMBL" id="CAF4260726.1"/>
    </source>
</evidence>
<evidence type="ECO:0000313" key="5">
    <source>
        <dbReference type="EMBL" id="CAF3741736.1"/>
    </source>
</evidence>
<keyword evidence="11" id="KW-1185">Reference proteome</keyword>
<comment type="caution">
    <text evidence="5">The sequence shown here is derived from an EMBL/GenBank/DDBJ whole genome shotgun (WGS) entry which is preliminary data.</text>
</comment>
<evidence type="ECO:0000313" key="8">
    <source>
        <dbReference type="EMBL" id="CAF4503313.1"/>
    </source>
</evidence>
<evidence type="ECO:0000259" key="1">
    <source>
        <dbReference type="PROSITE" id="PS50994"/>
    </source>
</evidence>
<dbReference type="Proteomes" id="UP000663873">
    <property type="component" value="Unassembled WGS sequence"/>
</dbReference>
<sequence length="214" mass="24221">MNNDIGNYVKSCISCKQNNPVCRKPAGHLKPIEPPSGVWQLLSMDFRGPIIPTSRRGNKYIISITDILSKFVIAKAVRDCTADTAARCVQEEVICKYGTPKCLLTDNGTHFISTMMEQLLQRRRITHLYSTPYHPQTNGQIERFNGATDAKIVALSNQHRSDWNDQLPFAIFNYNTTSHSTTKNNPIRTHVWAFTYTTICSSTPCRLFTTSFTI</sequence>
<accession>A0A818XV89</accession>
<dbReference type="InterPro" id="IPR050951">
    <property type="entry name" value="Retrovirus_Pol_polyprotein"/>
</dbReference>
<dbReference type="EMBL" id="CAJOBQ010000112">
    <property type="protein sequence ID" value="CAF4260726.1"/>
    <property type="molecule type" value="Genomic_DNA"/>
</dbReference>
<dbReference type="Proteomes" id="UP000663872">
    <property type="component" value="Unassembled WGS sequence"/>
</dbReference>
<dbReference type="Pfam" id="PF00665">
    <property type="entry name" value="rve"/>
    <property type="match status" value="1"/>
</dbReference>
<dbReference type="PANTHER" id="PTHR37984:SF15">
    <property type="entry name" value="INTEGRASE CATALYTIC DOMAIN-CONTAINING PROTEIN"/>
    <property type="match status" value="1"/>
</dbReference>
<dbReference type="Gene3D" id="3.30.420.10">
    <property type="entry name" value="Ribonuclease H-like superfamily/Ribonuclease H"/>
    <property type="match status" value="1"/>
</dbReference>
<reference evidence="5" key="1">
    <citation type="submission" date="2021-02" db="EMBL/GenBank/DDBJ databases">
        <authorList>
            <person name="Nowell W R."/>
        </authorList>
    </citation>
    <scope>NUCLEOTIDE SEQUENCE</scope>
</reference>
<proteinExistence type="predicted"/>
<dbReference type="InterPro" id="IPR012337">
    <property type="entry name" value="RNaseH-like_sf"/>
</dbReference>
<gene>
    <name evidence="5" type="ORF">FME351_LOCUS30311</name>
    <name evidence="3" type="ORF">GRG538_LOCUS15287</name>
    <name evidence="8" type="ORF">HFQ381_LOCUS27933</name>
    <name evidence="4" type="ORF">LUA448_LOCUS23548</name>
    <name evidence="9" type="ORF">QYT958_LOCUS23105</name>
    <name evidence="2" type="ORF">TIS948_LOCUS12237</name>
    <name evidence="6" type="ORF">TSG867_LOCUS3689</name>
    <name evidence="7" type="ORF">UJA718_LOCUS24855</name>
</gene>
<dbReference type="Proteomes" id="UP000663833">
    <property type="component" value="Unassembled WGS sequence"/>
</dbReference>
<evidence type="ECO:0000313" key="2">
    <source>
        <dbReference type="EMBL" id="CAF3195327.1"/>
    </source>
</evidence>
<dbReference type="EMBL" id="CAJNYU010004302">
    <property type="protein sequence ID" value="CAF3741736.1"/>
    <property type="molecule type" value="Genomic_DNA"/>
</dbReference>
<dbReference type="InterPro" id="IPR036397">
    <property type="entry name" value="RNaseH_sf"/>
</dbReference>
<organism evidence="5 10">
    <name type="scientific">Rotaria socialis</name>
    <dbReference type="NCBI Taxonomy" id="392032"/>
    <lineage>
        <taxon>Eukaryota</taxon>
        <taxon>Metazoa</taxon>
        <taxon>Spiralia</taxon>
        <taxon>Gnathifera</taxon>
        <taxon>Rotifera</taxon>
        <taxon>Eurotatoria</taxon>
        <taxon>Bdelloidea</taxon>
        <taxon>Philodinida</taxon>
        <taxon>Philodinidae</taxon>
        <taxon>Rotaria</taxon>
    </lineage>
</organism>
<dbReference type="PROSITE" id="PS50994">
    <property type="entry name" value="INTEGRASE"/>
    <property type="match status" value="1"/>
</dbReference>
<dbReference type="EMBL" id="CAJOBO010003788">
    <property type="protein sequence ID" value="CAF4503313.1"/>
    <property type="molecule type" value="Genomic_DNA"/>
</dbReference>
<dbReference type="Proteomes" id="UP000663862">
    <property type="component" value="Unassembled WGS sequence"/>
</dbReference>
<dbReference type="PANTHER" id="PTHR37984">
    <property type="entry name" value="PROTEIN CBG26694"/>
    <property type="match status" value="1"/>
</dbReference>
<dbReference type="Proteomes" id="UP000663869">
    <property type="component" value="Unassembled WGS sequence"/>
</dbReference>
<dbReference type="EMBL" id="CAJNYT010002352">
    <property type="protein sequence ID" value="CAF3465852.1"/>
    <property type="molecule type" value="Genomic_DNA"/>
</dbReference>
<dbReference type="GO" id="GO:0003676">
    <property type="term" value="F:nucleic acid binding"/>
    <property type="evidence" value="ECO:0007669"/>
    <property type="project" value="InterPro"/>
</dbReference>
<evidence type="ECO:0000313" key="7">
    <source>
        <dbReference type="EMBL" id="CAF4479991.1"/>
    </source>
</evidence>
<dbReference type="EMBL" id="CAJOBP010005871">
    <property type="protein sequence ID" value="CAF4479991.1"/>
    <property type="molecule type" value="Genomic_DNA"/>
</dbReference>
<dbReference type="EMBL" id="CAJNYD010003058">
    <property type="protein sequence ID" value="CAF3473642.1"/>
    <property type="molecule type" value="Genomic_DNA"/>
</dbReference>
<dbReference type="OrthoDB" id="441971at2759"/>
<dbReference type="AlphaFoldDB" id="A0A818XV89"/>
<dbReference type="EMBL" id="CAJNXB010001814">
    <property type="protein sequence ID" value="CAF3195327.1"/>
    <property type="molecule type" value="Genomic_DNA"/>
</dbReference>
<evidence type="ECO:0000313" key="9">
    <source>
        <dbReference type="EMBL" id="CAF4787937.1"/>
    </source>
</evidence>
<dbReference type="GO" id="GO:0015074">
    <property type="term" value="P:DNA integration"/>
    <property type="evidence" value="ECO:0007669"/>
    <property type="project" value="InterPro"/>
</dbReference>
<evidence type="ECO:0000313" key="3">
    <source>
        <dbReference type="EMBL" id="CAF3465852.1"/>
    </source>
</evidence>
<dbReference type="Proteomes" id="UP000663848">
    <property type="component" value="Unassembled WGS sequence"/>
</dbReference>
<evidence type="ECO:0000313" key="10">
    <source>
        <dbReference type="Proteomes" id="UP000663869"/>
    </source>
</evidence>